<reference evidence="4" key="1">
    <citation type="submission" date="2022-06" db="EMBL/GenBank/DDBJ databases">
        <title>Leptospira isolates from biofilms formed at urban environments.</title>
        <authorList>
            <person name="Ribeiro P.S."/>
            <person name="Sousa T."/>
            <person name="Carvalho N."/>
            <person name="Aburjaile F."/>
            <person name="Neves F."/>
            <person name="Oliveira D."/>
            <person name="Blanco L."/>
            <person name="Lima J."/>
            <person name="Costa F."/>
            <person name="Brenig B."/>
            <person name="Soares S."/>
            <person name="Ramos R."/>
            <person name="Goes-Neto A."/>
            <person name="Matiuzzi M."/>
            <person name="Azevedo V."/>
            <person name="Ristow P."/>
        </authorList>
    </citation>
    <scope>NUCLEOTIDE SEQUENCE</scope>
    <source>
        <strain evidence="4">VSF7</strain>
    </source>
</reference>
<dbReference type="EMBL" id="JAMQQD010000014">
    <property type="protein sequence ID" value="MCW7517230.1"/>
    <property type="molecule type" value="Genomic_DNA"/>
</dbReference>
<evidence type="ECO:0000256" key="3">
    <source>
        <dbReference type="PROSITE-ProRule" id="PRU00023"/>
    </source>
</evidence>
<organism evidence="4 5">
    <name type="scientific">Leptospira levettii</name>
    <dbReference type="NCBI Taxonomy" id="2023178"/>
    <lineage>
        <taxon>Bacteria</taxon>
        <taxon>Pseudomonadati</taxon>
        <taxon>Spirochaetota</taxon>
        <taxon>Spirochaetia</taxon>
        <taxon>Leptospirales</taxon>
        <taxon>Leptospiraceae</taxon>
        <taxon>Leptospira</taxon>
    </lineage>
</organism>
<accession>A0AAW5V9Q8</accession>
<sequence length="144" mass="16400">MTKKIPKKKDRPGVDRYGRTPLHNAIINQDYALVDFLINSETNINAQDDDGFTPLHFAAMNLESEIVEKLIKKNAKVDLLDCYNNTPLWRAVFNLKEADMKIIKLFLNAGANPNLKNKNNISPLDFAKKIGNKDLTDLLNNFKQ</sequence>
<keyword evidence="2 3" id="KW-0040">ANK repeat</keyword>
<feature type="repeat" description="ANK" evidence="3">
    <location>
        <begin position="50"/>
        <end position="82"/>
    </location>
</feature>
<dbReference type="InterPro" id="IPR036770">
    <property type="entry name" value="Ankyrin_rpt-contain_sf"/>
</dbReference>
<evidence type="ECO:0000313" key="4">
    <source>
        <dbReference type="EMBL" id="MCW7517230.1"/>
    </source>
</evidence>
<evidence type="ECO:0000313" key="5">
    <source>
        <dbReference type="Proteomes" id="UP001209694"/>
    </source>
</evidence>
<comment type="caution">
    <text evidence="4">The sequence shown here is derived from an EMBL/GenBank/DDBJ whole genome shotgun (WGS) entry which is preliminary data.</text>
</comment>
<dbReference type="InterPro" id="IPR002110">
    <property type="entry name" value="Ankyrin_rpt"/>
</dbReference>
<dbReference type="Gene3D" id="1.25.40.20">
    <property type="entry name" value="Ankyrin repeat-containing domain"/>
    <property type="match status" value="1"/>
</dbReference>
<dbReference type="PROSITE" id="PS50297">
    <property type="entry name" value="ANK_REP_REGION"/>
    <property type="match status" value="2"/>
</dbReference>
<feature type="repeat" description="ANK" evidence="3">
    <location>
        <begin position="17"/>
        <end position="49"/>
    </location>
</feature>
<evidence type="ECO:0000256" key="1">
    <source>
        <dbReference type="ARBA" id="ARBA00022737"/>
    </source>
</evidence>
<dbReference type="Proteomes" id="UP001209694">
    <property type="component" value="Unassembled WGS sequence"/>
</dbReference>
<keyword evidence="1" id="KW-0677">Repeat</keyword>
<dbReference type="Pfam" id="PF12796">
    <property type="entry name" value="Ank_2"/>
    <property type="match status" value="1"/>
</dbReference>
<name>A0AAW5V9Q8_9LEPT</name>
<dbReference type="RefSeq" id="WP_265356611.1">
    <property type="nucleotide sequence ID" value="NZ_JAMQPS010000015.1"/>
</dbReference>
<dbReference type="PRINTS" id="PR01415">
    <property type="entry name" value="ANKYRIN"/>
</dbReference>
<dbReference type="AlphaFoldDB" id="A0AAW5V9Q8"/>
<dbReference type="PANTHER" id="PTHR24171">
    <property type="entry name" value="ANKYRIN REPEAT DOMAIN-CONTAINING PROTEIN 39-RELATED"/>
    <property type="match status" value="1"/>
</dbReference>
<dbReference type="SMART" id="SM00248">
    <property type="entry name" value="ANK"/>
    <property type="match status" value="3"/>
</dbReference>
<feature type="repeat" description="ANK" evidence="3">
    <location>
        <begin position="83"/>
        <end position="118"/>
    </location>
</feature>
<evidence type="ECO:0000256" key="2">
    <source>
        <dbReference type="ARBA" id="ARBA00023043"/>
    </source>
</evidence>
<protein>
    <submittedName>
        <fullName evidence="4">Ankyrin repeat domain-containing protein</fullName>
    </submittedName>
</protein>
<dbReference type="SUPFAM" id="SSF48403">
    <property type="entry name" value="Ankyrin repeat"/>
    <property type="match status" value="1"/>
</dbReference>
<dbReference type="PROSITE" id="PS50088">
    <property type="entry name" value="ANK_REPEAT"/>
    <property type="match status" value="3"/>
</dbReference>
<proteinExistence type="predicted"/>
<gene>
    <name evidence="4" type="ORF">ND810_18830</name>
</gene>